<proteinExistence type="predicted"/>
<dbReference type="EMBL" id="JAQSIO010000003">
    <property type="protein sequence ID" value="MDD0814999.1"/>
    <property type="molecule type" value="Genomic_DNA"/>
</dbReference>
<dbReference type="InterPro" id="IPR018673">
    <property type="entry name" value="DUF2141"/>
</dbReference>
<keyword evidence="3" id="KW-1185">Reference proteome</keyword>
<accession>A0ABT5MG70</accession>
<feature type="signal peptide" evidence="1">
    <location>
        <begin position="1"/>
        <end position="25"/>
    </location>
</feature>
<dbReference type="Pfam" id="PF09912">
    <property type="entry name" value="DUF2141"/>
    <property type="match status" value="1"/>
</dbReference>
<feature type="chain" id="PRO_5045489441" evidence="1">
    <location>
        <begin position="26"/>
        <end position="145"/>
    </location>
</feature>
<name>A0ABT5MG70_9BURK</name>
<evidence type="ECO:0000313" key="2">
    <source>
        <dbReference type="EMBL" id="MDD0814999.1"/>
    </source>
</evidence>
<comment type="caution">
    <text evidence="2">The sequence shown here is derived from an EMBL/GenBank/DDBJ whole genome shotgun (WGS) entry which is preliminary data.</text>
</comment>
<evidence type="ECO:0000313" key="3">
    <source>
        <dbReference type="Proteomes" id="UP001528672"/>
    </source>
</evidence>
<organism evidence="2 3">
    <name type="scientific">Curvibacter microcysteis</name>
    <dbReference type="NCBI Taxonomy" id="3026419"/>
    <lineage>
        <taxon>Bacteria</taxon>
        <taxon>Pseudomonadati</taxon>
        <taxon>Pseudomonadota</taxon>
        <taxon>Betaproteobacteria</taxon>
        <taxon>Burkholderiales</taxon>
        <taxon>Comamonadaceae</taxon>
        <taxon>Curvibacter</taxon>
    </lineage>
</organism>
<sequence length="145" mass="15163">MFQQRVLSGVCGVWLALAGAGLAQAADLTVVVKGVAKAEGQVMVALFNDAAGFPRGKVLQGQMVAAKPGQVELVFKDLAPGAYAVSAYQDLNSNQRLDANLVGMPTEPYGFSRDARGKFGPPKFEDAVVRVGAEAQQVLVNLSGQ</sequence>
<protein>
    <submittedName>
        <fullName evidence="2">DUF2141 domain-containing protein</fullName>
    </submittedName>
</protein>
<dbReference type="Proteomes" id="UP001528672">
    <property type="component" value="Unassembled WGS sequence"/>
</dbReference>
<keyword evidence="1" id="KW-0732">Signal</keyword>
<evidence type="ECO:0000256" key="1">
    <source>
        <dbReference type="SAM" id="SignalP"/>
    </source>
</evidence>
<reference evidence="2 3" key="1">
    <citation type="submission" date="2023-02" db="EMBL/GenBank/DDBJ databases">
        <title>Bacterial whole genome sequence for Curvibacter sp. HBC28.</title>
        <authorList>
            <person name="Le V."/>
            <person name="Ko S.-R."/>
            <person name="Ahn C.-Y."/>
            <person name="Oh H.-M."/>
        </authorList>
    </citation>
    <scope>NUCLEOTIDE SEQUENCE [LARGE SCALE GENOMIC DNA]</scope>
    <source>
        <strain evidence="2 3">HBC28</strain>
    </source>
</reference>
<gene>
    <name evidence="2" type="ORF">PSQ39_10190</name>
</gene>